<keyword evidence="3" id="KW-0862">Zinc</keyword>
<proteinExistence type="predicted"/>
<name>A0ABR4HGK9_9EURO</name>
<feature type="compositionally biased region" description="Pro residues" evidence="4">
    <location>
        <begin position="80"/>
        <end position="93"/>
    </location>
</feature>
<evidence type="ECO:0000256" key="1">
    <source>
        <dbReference type="ARBA" id="ARBA00022723"/>
    </source>
</evidence>
<dbReference type="Gene3D" id="3.30.40.10">
    <property type="entry name" value="Zinc/RING finger domain, C3HC4 (zinc finger)"/>
    <property type="match status" value="1"/>
</dbReference>
<feature type="region of interest" description="Disordered" evidence="4">
    <location>
        <begin position="1027"/>
        <end position="1086"/>
    </location>
</feature>
<feature type="compositionally biased region" description="Pro residues" evidence="4">
    <location>
        <begin position="310"/>
        <end position="320"/>
    </location>
</feature>
<dbReference type="InterPro" id="IPR013083">
    <property type="entry name" value="Znf_RING/FYVE/PHD"/>
</dbReference>
<dbReference type="EMBL" id="JBFXLS010000124">
    <property type="protein sequence ID" value="KAL2814532.1"/>
    <property type="molecule type" value="Genomic_DNA"/>
</dbReference>
<accession>A0ABR4HGK9</accession>
<feature type="compositionally biased region" description="Low complexity" evidence="4">
    <location>
        <begin position="1"/>
        <end position="11"/>
    </location>
</feature>
<protein>
    <recommendedName>
        <fullName evidence="5">SP-RING-type domain-containing protein</fullName>
    </recommendedName>
</protein>
<feature type="region of interest" description="Disordered" evidence="4">
    <location>
        <begin position="582"/>
        <end position="683"/>
    </location>
</feature>
<feature type="compositionally biased region" description="Pro residues" evidence="4">
    <location>
        <begin position="177"/>
        <end position="191"/>
    </location>
</feature>
<feature type="domain" description="SP-RING-type" evidence="5">
    <location>
        <begin position="928"/>
        <end position="981"/>
    </location>
</feature>
<gene>
    <name evidence="6" type="ORF">BDW59DRAFT_154328</name>
</gene>
<keyword evidence="2" id="KW-0863">Zinc-finger</keyword>
<evidence type="ECO:0000313" key="7">
    <source>
        <dbReference type="Proteomes" id="UP001610335"/>
    </source>
</evidence>
<dbReference type="Proteomes" id="UP001610335">
    <property type="component" value="Unassembled WGS sequence"/>
</dbReference>
<feature type="compositionally biased region" description="Low complexity" evidence="4">
    <location>
        <begin position="582"/>
        <end position="596"/>
    </location>
</feature>
<evidence type="ECO:0000256" key="3">
    <source>
        <dbReference type="ARBA" id="ARBA00022833"/>
    </source>
</evidence>
<feature type="compositionally biased region" description="Polar residues" evidence="4">
    <location>
        <begin position="1076"/>
        <end position="1086"/>
    </location>
</feature>
<evidence type="ECO:0000256" key="4">
    <source>
        <dbReference type="SAM" id="MobiDB-lite"/>
    </source>
</evidence>
<feature type="compositionally biased region" description="Low complexity" evidence="4">
    <location>
        <begin position="292"/>
        <end position="309"/>
    </location>
</feature>
<organism evidence="6 7">
    <name type="scientific">Aspergillus cavernicola</name>
    <dbReference type="NCBI Taxonomy" id="176166"/>
    <lineage>
        <taxon>Eukaryota</taxon>
        <taxon>Fungi</taxon>
        <taxon>Dikarya</taxon>
        <taxon>Ascomycota</taxon>
        <taxon>Pezizomycotina</taxon>
        <taxon>Eurotiomycetes</taxon>
        <taxon>Eurotiomycetidae</taxon>
        <taxon>Eurotiales</taxon>
        <taxon>Aspergillaceae</taxon>
        <taxon>Aspergillus</taxon>
        <taxon>Aspergillus subgen. Nidulantes</taxon>
    </lineage>
</organism>
<feature type="compositionally biased region" description="Polar residues" evidence="4">
    <location>
        <begin position="606"/>
        <end position="617"/>
    </location>
</feature>
<evidence type="ECO:0000259" key="5">
    <source>
        <dbReference type="Pfam" id="PF02891"/>
    </source>
</evidence>
<evidence type="ECO:0000313" key="6">
    <source>
        <dbReference type="EMBL" id="KAL2814532.1"/>
    </source>
</evidence>
<dbReference type="PANTHER" id="PTHR10782:SF4">
    <property type="entry name" value="TONALLI, ISOFORM E"/>
    <property type="match status" value="1"/>
</dbReference>
<feature type="compositionally biased region" description="Low complexity" evidence="4">
    <location>
        <begin position="94"/>
        <end position="107"/>
    </location>
</feature>
<feature type="compositionally biased region" description="Pro residues" evidence="4">
    <location>
        <begin position="153"/>
        <end position="165"/>
    </location>
</feature>
<dbReference type="Pfam" id="PF02891">
    <property type="entry name" value="zf-MIZ"/>
    <property type="match status" value="1"/>
</dbReference>
<feature type="compositionally biased region" description="Low complexity" evidence="4">
    <location>
        <begin position="60"/>
        <end position="79"/>
    </location>
</feature>
<comment type="caution">
    <text evidence="6">The sequence shown here is derived from an EMBL/GenBank/DDBJ whole genome shotgun (WGS) entry which is preliminary data.</text>
</comment>
<feature type="compositionally biased region" description="Low complexity" evidence="4">
    <location>
        <begin position="202"/>
        <end position="220"/>
    </location>
</feature>
<keyword evidence="7" id="KW-1185">Reference proteome</keyword>
<dbReference type="PANTHER" id="PTHR10782">
    <property type="entry name" value="ZINC FINGER MIZ DOMAIN-CONTAINING PROTEIN"/>
    <property type="match status" value="1"/>
</dbReference>
<evidence type="ECO:0000256" key="2">
    <source>
        <dbReference type="ARBA" id="ARBA00022771"/>
    </source>
</evidence>
<feature type="compositionally biased region" description="Pro residues" evidence="4">
    <location>
        <begin position="663"/>
        <end position="678"/>
    </location>
</feature>
<reference evidence="6 7" key="1">
    <citation type="submission" date="2024-07" db="EMBL/GenBank/DDBJ databases">
        <title>Section-level genome sequencing and comparative genomics of Aspergillus sections Usti and Cavernicolus.</title>
        <authorList>
            <consortium name="Lawrence Berkeley National Laboratory"/>
            <person name="Nybo J.L."/>
            <person name="Vesth T.C."/>
            <person name="Theobald S."/>
            <person name="Frisvad J.C."/>
            <person name="Larsen T.O."/>
            <person name="Kjaerboelling I."/>
            <person name="Rothschild-Mancinelli K."/>
            <person name="Lyhne E.K."/>
            <person name="Kogle M.E."/>
            <person name="Barry K."/>
            <person name="Clum A."/>
            <person name="Na H."/>
            <person name="Ledsgaard L."/>
            <person name="Lin J."/>
            <person name="Lipzen A."/>
            <person name="Kuo A."/>
            <person name="Riley R."/>
            <person name="Mondo S."/>
            <person name="LaButti K."/>
            <person name="Haridas S."/>
            <person name="Pangalinan J."/>
            <person name="Salamov A.A."/>
            <person name="Simmons B.A."/>
            <person name="Magnuson J.K."/>
            <person name="Chen J."/>
            <person name="Drula E."/>
            <person name="Henrissat B."/>
            <person name="Wiebenga A."/>
            <person name="Lubbers R.J."/>
            <person name="Gomes A.C."/>
            <person name="Makela M.R."/>
            <person name="Stajich J."/>
            <person name="Grigoriev I.V."/>
            <person name="Mortensen U.H."/>
            <person name="De vries R.P."/>
            <person name="Baker S.E."/>
            <person name="Andersen M.R."/>
        </authorList>
    </citation>
    <scope>NUCLEOTIDE SEQUENCE [LARGE SCALE GENOMIC DNA]</scope>
    <source>
        <strain evidence="6 7">CBS 600.67</strain>
    </source>
</reference>
<feature type="compositionally biased region" description="Polar residues" evidence="4">
    <location>
        <begin position="108"/>
        <end position="152"/>
    </location>
</feature>
<dbReference type="InterPro" id="IPR004181">
    <property type="entry name" value="Znf_MIZ"/>
</dbReference>
<feature type="region of interest" description="Disordered" evidence="4">
    <location>
        <begin position="1"/>
        <end position="322"/>
    </location>
</feature>
<sequence length="1086" mass="119185">MTSHFPNTTNRPPEPPRNNPSSGGVLDLNRSNSTANLFLGGSRNLKSWMSSSSTDRNHNNNKPTNKNPIAPASESLSSSAPPPPPPDPDPVSPPVAVVISPASAPAPTRSQGMRNLSSHSQNNNIPSTGIYSSPYASPTVPVTSSPFANPQNVLPPCPQMPPSSDTPPSLTHSPASRPLPTPARPEQPAGPPADSSRKQRQKQQSQLQAHLQQQSASSLPSPDPTIPPRSHTSPSRAIERNASAIASPSTAVFPSPPSQQAPSIPRPRQNPPTFGTPSLLLGSNPPPAHPRTAPYTPPVHAHPTPAAPSRLPPPSRPNPAAPTFHPNLCALAVDDAYFANAKKRLERFVHDPGSSLLISETVEAPRFQLLLYACTEHDFMYLVLHQVYCLSSFTPSEFNQLPGITPKHIQGLDVVRHLLVDNVRVSGAFLARCANFPDPISELLKKPAYQHALNQVWHTLTVFVDHWHAFEDQVRSRGYPPLVDDIVSSLNITSPVLQFNIFLCLCRRIPGAKFEGKLQEIFIRDLETFKRRYVRPISEEQRQNENRLLITAYRSALATMKEHVPSAPLQVNGSAVARHSQVVSASAPAPAALPTTQNPPPPSHVQFHSRTHSSNGITPALVRSPPVGAPPRLPRQLGSNQSPTQQRSAGPLMVPSQMTGIRGPPPNPQFRPPPPPQQPQHSMLLLPPPNVPPVVNTRPNPNRLAIHQAYLRDPVNRLVSSDAVGETETELLPYLTSFVLDPQPLGQVASSFNWQFFVSDKELNCRPRVESQGRGQRSLRTLIDGNQNYRLRCIKVPPSVAEVSEHSWCVAETAWPCAVYLSVNGVEVYPRRKIHNGRDLPLDITQLLQEGENKLSVHFVRSAAEQRDLTYAMAVEVLTFRSFSHAKNLTQTLLADESRRRICGRLASNPDNENDELRIVSDDLKVTLVDPFTARLFVIPVRGGHCEHPECFDRDTFLQTRALKSGDHSAIEADWRCPICRRDARPQSLVVDGFLTEVRAELERMNRCDGARALQVKADGSWEVKTEEDLASAEHGTPQPSRTVSKRKSTALENGIYLPSQRPKIDRSASMPGGDLNQSPTFIILD</sequence>
<feature type="compositionally biased region" description="Polar residues" evidence="4">
    <location>
        <begin position="637"/>
        <end position="648"/>
    </location>
</feature>
<keyword evidence="1" id="KW-0479">Metal-binding</keyword>
<feature type="compositionally biased region" description="Polar residues" evidence="4">
    <location>
        <begin position="44"/>
        <end position="54"/>
    </location>
</feature>
<feature type="compositionally biased region" description="Pro residues" evidence="4">
    <location>
        <begin position="254"/>
        <end position="270"/>
    </location>
</feature>